<reference evidence="1" key="1">
    <citation type="journal article" date="2015" name="Nature">
        <title>Complex archaea that bridge the gap between prokaryotes and eukaryotes.</title>
        <authorList>
            <person name="Spang A."/>
            <person name="Saw J.H."/>
            <person name="Jorgensen S.L."/>
            <person name="Zaremba-Niedzwiedzka K."/>
            <person name="Martijn J."/>
            <person name="Lind A.E."/>
            <person name="van Eijk R."/>
            <person name="Schleper C."/>
            <person name="Guy L."/>
            <person name="Ettema T.J."/>
        </authorList>
    </citation>
    <scope>NUCLEOTIDE SEQUENCE</scope>
</reference>
<proteinExistence type="predicted"/>
<evidence type="ECO:0008006" key="2">
    <source>
        <dbReference type="Google" id="ProtNLM"/>
    </source>
</evidence>
<dbReference type="InterPro" id="IPR016181">
    <property type="entry name" value="Acyl_CoA_acyltransferase"/>
</dbReference>
<protein>
    <recommendedName>
        <fullName evidence="2">N-acetyltransferase domain-containing protein</fullName>
    </recommendedName>
</protein>
<sequence>MVEQLKNEGSFELLFYEGTIKTGDEFVQLMQNPCNVPVYAFMGKECIGFAWLNGMAGTMAYGHLCATKAARGKYTDEMGDRFMEYWFSFPGDDGPLFEFLFAMIPGFNNPAMNYLERLGWNHLGSVPGMIKPAYRTDRVSAEIYYISRFEYVEKEPQAA</sequence>
<comment type="caution">
    <text evidence="1">The sequence shown here is derived from an EMBL/GenBank/DDBJ whole genome shotgun (WGS) entry which is preliminary data.</text>
</comment>
<organism evidence="1">
    <name type="scientific">marine sediment metagenome</name>
    <dbReference type="NCBI Taxonomy" id="412755"/>
    <lineage>
        <taxon>unclassified sequences</taxon>
        <taxon>metagenomes</taxon>
        <taxon>ecological metagenomes</taxon>
    </lineage>
</organism>
<dbReference type="AlphaFoldDB" id="A0A0F9HXR1"/>
<dbReference type="SUPFAM" id="SSF55729">
    <property type="entry name" value="Acyl-CoA N-acyltransferases (Nat)"/>
    <property type="match status" value="1"/>
</dbReference>
<evidence type="ECO:0000313" key="1">
    <source>
        <dbReference type="EMBL" id="KKL79902.1"/>
    </source>
</evidence>
<gene>
    <name evidence="1" type="ORF">LCGC14_2010180</name>
</gene>
<accession>A0A0F9HXR1</accession>
<dbReference type="EMBL" id="LAZR01023030">
    <property type="protein sequence ID" value="KKL79902.1"/>
    <property type="molecule type" value="Genomic_DNA"/>
</dbReference>
<name>A0A0F9HXR1_9ZZZZ</name>